<dbReference type="GO" id="GO:0003677">
    <property type="term" value="F:DNA binding"/>
    <property type="evidence" value="ECO:0007669"/>
    <property type="project" value="UniProtKB-UniRule"/>
</dbReference>
<accession>A0A916X7R8</accession>
<feature type="DNA-binding region" description="H-T-H motif" evidence="2">
    <location>
        <begin position="41"/>
        <end position="60"/>
    </location>
</feature>
<dbReference type="InterPro" id="IPR001647">
    <property type="entry name" value="HTH_TetR"/>
</dbReference>
<evidence type="ECO:0000256" key="1">
    <source>
        <dbReference type="ARBA" id="ARBA00023125"/>
    </source>
</evidence>
<dbReference type="InterPro" id="IPR009057">
    <property type="entry name" value="Homeodomain-like_sf"/>
</dbReference>
<reference evidence="4" key="2">
    <citation type="submission" date="2020-09" db="EMBL/GenBank/DDBJ databases">
        <authorList>
            <person name="Sun Q."/>
            <person name="Zhou Y."/>
        </authorList>
    </citation>
    <scope>NUCLEOTIDE SEQUENCE</scope>
    <source>
        <strain evidence="4">CGMCC 1.15095</strain>
    </source>
</reference>
<name>A0A916X7R8_9SPHN</name>
<dbReference type="PROSITE" id="PS50977">
    <property type="entry name" value="HTH_TETR_2"/>
    <property type="match status" value="1"/>
</dbReference>
<feature type="domain" description="HTH tetR-type" evidence="3">
    <location>
        <begin position="18"/>
        <end position="78"/>
    </location>
</feature>
<evidence type="ECO:0000256" key="2">
    <source>
        <dbReference type="PROSITE-ProRule" id="PRU00335"/>
    </source>
</evidence>
<dbReference type="RefSeq" id="WP_188773250.1">
    <property type="nucleotide sequence ID" value="NZ_BMHK01000064.1"/>
</dbReference>
<dbReference type="InterPro" id="IPR023772">
    <property type="entry name" value="DNA-bd_HTH_TetR-type_CS"/>
</dbReference>
<proteinExistence type="predicted"/>
<dbReference type="Proteomes" id="UP000608154">
    <property type="component" value="Unassembled WGS sequence"/>
</dbReference>
<dbReference type="InterPro" id="IPR050624">
    <property type="entry name" value="HTH-type_Tx_Regulator"/>
</dbReference>
<dbReference type="PANTHER" id="PTHR43479">
    <property type="entry name" value="ACREF/ENVCD OPERON REPRESSOR-RELATED"/>
    <property type="match status" value="1"/>
</dbReference>
<comment type="caution">
    <text evidence="4">The sequence shown here is derived from an EMBL/GenBank/DDBJ whole genome shotgun (WGS) entry which is preliminary data.</text>
</comment>
<keyword evidence="5" id="KW-1185">Reference proteome</keyword>
<organism evidence="4 5">
    <name type="scientific">Novosphingobium endophyticum</name>
    <dbReference type="NCBI Taxonomy" id="1955250"/>
    <lineage>
        <taxon>Bacteria</taxon>
        <taxon>Pseudomonadati</taxon>
        <taxon>Pseudomonadota</taxon>
        <taxon>Alphaproteobacteria</taxon>
        <taxon>Sphingomonadales</taxon>
        <taxon>Sphingomonadaceae</taxon>
        <taxon>Novosphingobium</taxon>
    </lineage>
</organism>
<gene>
    <name evidence="4" type="ORF">GCM10011494_39240</name>
</gene>
<evidence type="ECO:0000313" key="4">
    <source>
        <dbReference type="EMBL" id="GGC16520.1"/>
    </source>
</evidence>
<dbReference type="AlphaFoldDB" id="A0A916X7R8"/>
<evidence type="ECO:0000313" key="5">
    <source>
        <dbReference type="Proteomes" id="UP000608154"/>
    </source>
</evidence>
<protein>
    <recommendedName>
        <fullName evidence="3">HTH tetR-type domain-containing protein</fullName>
    </recommendedName>
</protein>
<dbReference type="SUPFAM" id="SSF46689">
    <property type="entry name" value="Homeodomain-like"/>
    <property type="match status" value="1"/>
</dbReference>
<dbReference type="PANTHER" id="PTHR43479:SF11">
    <property type="entry name" value="ACREF_ENVCD OPERON REPRESSOR-RELATED"/>
    <property type="match status" value="1"/>
</dbReference>
<dbReference type="Gene3D" id="1.10.357.10">
    <property type="entry name" value="Tetracycline Repressor, domain 2"/>
    <property type="match status" value="1"/>
</dbReference>
<sequence>MARKRTNIPTKPDDARSTRSIEALQQALLELLDTRSFDQVTIKDITEAAGLSYPTFFRRFAGKDDLLEHIAAGEVRRLLKLGEAALGAREPSSSAQMCEYVQANRKLWTTLLTGGASSAMRTEFMRIAREIAYSRPQANPWLPIDLAVPFVTSGIFEILAWWMRQPEDYPVDHVIKLFNALVVDITARPRTLSFA</sequence>
<evidence type="ECO:0000259" key="3">
    <source>
        <dbReference type="PROSITE" id="PS50977"/>
    </source>
</evidence>
<dbReference type="EMBL" id="BMHK01000064">
    <property type="protein sequence ID" value="GGC16520.1"/>
    <property type="molecule type" value="Genomic_DNA"/>
</dbReference>
<keyword evidence="1 2" id="KW-0238">DNA-binding</keyword>
<dbReference type="PROSITE" id="PS01081">
    <property type="entry name" value="HTH_TETR_1"/>
    <property type="match status" value="1"/>
</dbReference>
<reference evidence="4" key="1">
    <citation type="journal article" date="2014" name="Int. J. Syst. Evol. Microbiol.">
        <title>Complete genome sequence of Corynebacterium casei LMG S-19264T (=DSM 44701T), isolated from a smear-ripened cheese.</title>
        <authorList>
            <consortium name="US DOE Joint Genome Institute (JGI-PGF)"/>
            <person name="Walter F."/>
            <person name="Albersmeier A."/>
            <person name="Kalinowski J."/>
            <person name="Ruckert C."/>
        </authorList>
    </citation>
    <scope>NUCLEOTIDE SEQUENCE</scope>
    <source>
        <strain evidence="4">CGMCC 1.15095</strain>
    </source>
</reference>
<dbReference type="Pfam" id="PF00440">
    <property type="entry name" value="TetR_N"/>
    <property type="match status" value="1"/>
</dbReference>